<dbReference type="InterPro" id="IPR011701">
    <property type="entry name" value="MFS"/>
</dbReference>
<evidence type="ECO:0000256" key="1">
    <source>
        <dbReference type="ARBA" id="ARBA00022692"/>
    </source>
</evidence>
<feature type="transmembrane region" description="Helical" evidence="4">
    <location>
        <begin position="141"/>
        <end position="161"/>
    </location>
</feature>
<accession>A0A4D7BI02</accession>
<feature type="transmembrane region" description="Helical" evidence="4">
    <location>
        <begin position="251"/>
        <end position="272"/>
    </location>
</feature>
<organism evidence="5 6">
    <name type="scientific">Phreatobacter stygius</name>
    <dbReference type="NCBI Taxonomy" id="1940610"/>
    <lineage>
        <taxon>Bacteria</taxon>
        <taxon>Pseudomonadati</taxon>
        <taxon>Pseudomonadota</taxon>
        <taxon>Alphaproteobacteria</taxon>
        <taxon>Hyphomicrobiales</taxon>
        <taxon>Phreatobacteraceae</taxon>
        <taxon>Phreatobacter</taxon>
    </lineage>
</organism>
<dbReference type="SUPFAM" id="SSF103473">
    <property type="entry name" value="MFS general substrate transporter"/>
    <property type="match status" value="1"/>
</dbReference>
<feature type="transmembrane region" description="Helical" evidence="4">
    <location>
        <begin position="173"/>
        <end position="191"/>
    </location>
</feature>
<evidence type="ECO:0000313" key="6">
    <source>
        <dbReference type="Proteomes" id="UP000298781"/>
    </source>
</evidence>
<feature type="transmembrane region" description="Helical" evidence="4">
    <location>
        <begin position="350"/>
        <end position="370"/>
    </location>
</feature>
<feature type="transmembrane region" description="Helical" evidence="4">
    <location>
        <begin position="45"/>
        <end position="67"/>
    </location>
</feature>
<feature type="transmembrane region" description="Helical" evidence="4">
    <location>
        <begin position="222"/>
        <end position="245"/>
    </location>
</feature>
<dbReference type="Proteomes" id="UP000298781">
    <property type="component" value="Chromosome"/>
</dbReference>
<dbReference type="EMBL" id="CP039690">
    <property type="protein sequence ID" value="QCI68706.1"/>
    <property type="molecule type" value="Genomic_DNA"/>
</dbReference>
<dbReference type="OrthoDB" id="7200137at2"/>
<sequence>MPSPPVPTNPATTRVAGLLAITQVFGWGTTYYLPSTMAGPLTAELGLTGEGIFAGISVMLLVSAVVAPRLGRVIDRHGAHWPMVAGSLLMAIALVILSRATGLVSYLAAWVVIGIGTPLSLTQAATAALAQLDRQRARQSIGLLMLMGGLSSTVFWPLTAWLNTSIGWRDTCLLFALAQLVVCLPIHAFGLRVSNGRNHADSVPGEPATAALSLTPADRRKAFILMAAGFSLTGFVSWGLPLHVIGILEGYGHSAAFAVAAGALMGPAQVSARLAEMTFGKRHGILTIGVVSAAIMPVAVALPVIGNASPAIAIGFVVGYGLAAGAMTIVRNVAPLALFGWQTYATMTGWLSLPQNIVFAISPMIFAALIRHSGPTAALIVAFGAALAALGVMIMLERHFRRATAGGRAA</sequence>
<dbReference type="Pfam" id="PF07690">
    <property type="entry name" value="MFS_1"/>
    <property type="match status" value="1"/>
</dbReference>
<dbReference type="KEGG" id="pstg:E8M01_33435"/>
<dbReference type="RefSeq" id="WP_136964121.1">
    <property type="nucleotide sequence ID" value="NZ_CP039690.1"/>
</dbReference>
<dbReference type="AlphaFoldDB" id="A0A4D7BI02"/>
<dbReference type="PANTHER" id="PTHR11360:SF290">
    <property type="entry name" value="MONOCARBOXYLATE MFS PERMEASE"/>
    <property type="match status" value="1"/>
</dbReference>
<dbReference type="InterPro" id="IPR050327">
    <property type="entry name" value="Proton-linked_MCT"/>
</dbReference>
<keyword evidence="6" id="KW-1185">Reference proteome</keyword>
<gene>
    <name evidence="5" type="ORF">E8M01_33435</name>
</gene>
<evidence type="ECO:0000256" key="2">
    <source>
        <dbReference type="ARBA" id="ARBA00022989"/>
    </source>
</evidence>
<reference evidence="5 6" key="1">
    <citation type="submission" date="2019-04" db="EMBL/GenBank/DDBJ databases">
        <title>Phreatobacter aquaticus sp. nov.</title>
        <authorList>
            <person name="Choi A."/>
        </authorList>
    </citation>
    <scope>NUCLEOTIDE SEQUENCE [LARGE SCALE GENOMIC DNA]</scope>
    <source>
        <strain evidence="5 6">KCTC 52518</strain>
    </source>
</reference>
<dbReference type="GO" id="GO:0022857">
    <property type="term" value="F:transmembrane transporter activity"/>
    <property type="evidence" value="ECO:0007669"/>
    <property type="project" value="InterPro"/>
</dbReference>
<protein>
    <submittedName>
        <fullName evidence="5">MFS transporter</fullName>
    </submittedName>
</protein>
<dbReference type="Gene3D" id="1.20.1250.20">
    <property type="entry name" value="MFS general substrate transporter like domains"/>
    <property type="match status" value="1"/>
</dbReference>
<feature type="transmembrane region" description="Helical" evidence="4">
    <location>
        <begin position="12"/>
        <end position="33"/>
    </location>
</feature>
<evidence type="ECO:0000256" key="4">
    <source>
        <dbReference type="SAM" id="Phobius"/>
    </source>
</evidence>
<keyword evidence="1 4" id="KW-0812">Transmembrane</keyword>
<proteinExistence type="predicted"/>
<feature type="transmembrane region" description="Helical" evidence="4">
    <location>
        <begin position="103"/>
        <end position="129"/>
    </location>
</feature>
<feature type="transmembrane region" description="Helical" evidence="4">
    <location>
        <begin position="79"/>
        <end position="97"/>
    </location>
</feature>
<evidence type="ECO:0000256" key="3">
    <source>
        <dbReference type="ARBA" id="ARBA00023136"/>
    </source>
</evidence>
<dbReference type="InterPro" id="IPR036259">
    <property type="entry name" value="MFS_trans_sf"/>
</dbReference>
<feature type="transmembrane region" description="Helical" evidence="4">
    <location>
        <begin position="284"/>
        <end position="305"/>
    </location>
</feature>
<feature type="transmembrane region" description="Helical" evidence="4">
    <location>
        <begin position="311"/>
        <end position="330"/>
    </location>
</feature>
<keyword evidence="3 4" id="KW-0472">Membrane</keyword>
<feature type="transmembrane region" description="Helical" evidence="4">
    <location>
        <begin position="376"/>
        <end position="396"/>
    </location>
</feature>
<keyword evidence="2 4" id="KW-1133">Transmembrane helix</keyword>
<name>A0A4D7BI02_9HYPH</name>
<dbReference type="PANTHER" id="PTHR11360">
    <property type="entry name" value="MONOCARBOXYLATE TRANSPORTER"/>
    <property type="match status" value="1"/>
</dbReference>
<evidence type="ECO:0000313" key="5">
    <source>
        <dbReference type="EMBL" id="QCI68706.1"/>
    </source>
</evidence>